<dbReference type="PROSITE" id="PS51318">
    <property type="entry name" value="TAT"/>
    <property type="match status" value="1"/>
</dbReference>
<accession>A0ABN1DG93</accession>
<proteinExistence type="inferred from homology"/>
<comment type="cofactor">
    <cofactor evidence="1">
        <name>FAD</name>
        <dbReference type="ChEBI" id="CHEBI:57692"/>
    </cofactor>
</comment>
<evidence type="ECO:0000256" key="4">
    <source>
        <dbReference type="ARBA" id="ARBA00022827"/>
    </source>
</evidence>
<comment type="similarity">
    <text evidence="2">Belongs to the oxygen-dependent FAD-linked oxidoreductase family.</text>
</comment>
<dbReference type="Proteomes" id="UP001500729">
    <property type="component" value="Unassembled WGS sequence"/>
</dbReference>
<dbReference type="Gene3D" id="3.30.43.10">
    <property type="entry name" value="Uridine Diphospho-n-acetylenolpyruvylglucosamine Reductase, domain 2"/>
    <property type="match status" value="1"/>
</dbReference>
<dbReference type="InterPro" id="IPR016169">
    <property type="entry name" value="FAD-bd_PCMH_sub2"/>
</dbReference>
<evidence type="ECO:0000259" key="6">
    <source>
        <dbReference type="PROSITE" id="PS51387"/>
    </source>
</evidence>
<reference evidence="7 8" key="1">
    <citation type="journal article" date="2019" name="Int. J. Syst. Evol. Microbiol.">
        <title>The Global Catalogue of Microorganisms (GCM) 10K type strain sequencing project: providing services to taxonomists for standard genome sequencing and annotation.</title>
        <authorList>
            <consortium name="The Broad Institute Genomics Platform"/>
            <consortium name="The Broad Institute Genome Sequencing Center for Infectious Disease"/>
            <person name="Wu L."/>
            <person name="Ma J."/>
        </authorList>
    </citation>
    <scope>NUCLEOTIDE SEQUENCE [LARGE SCALE GENOMIC DNA]</scope>
    <source>
        <strain evidence="7 8">JCM 10303</strain>
    </source>
</reference>
<dbReference type="Pfam" id="PF08031">
    <property type="entry name" value="BBE"/>
    <property type="match status" value="1"/>
</dbReference>
<dbReference type="PROSITE" id="PS51387">
    <property type="entry name" value="FAD_PCMH"/>
    <property type="match status" value="1"/>
</dbReference>
<comment type="caution">
    <text evidence="7">The sequence shown here is derived from an EMBL/GenBank/DDBJ whole genome shotgun (WGS) entry which is preliminary data.</text>
</comment>
<dbReference type="EMBL" id="BAAAGS010000035">
    <property type="protein sequence ID" value="GAA0542859.1"/>
    <property type="molecule type" value="Genomic_DNA"/>
</dbReference>
<dbReference type="SUPFAM" id="SSF56176">
    <property type="entry name" value="FAD-binding/transporter-associated domain-like"/>
    <property type="match status" value="1"/>
</dbReference>
<name>A0ABN1DG93_SACER</name>
<dbReference type="RefSeq" id="WP_231849703.1">
    <property type="nucleotide sequence ID" value="NZ_BAAAGS010000035.1"/>
</dbReference>
<dbReference type="Pfam" id="PF01565">
    <property type="entry name" value="FAD_binding_4"/>
    <property type="match status" value="1"/>
</dbReference>
<evidence type="ECO:0000313" key="8">
    <source>
        <dbReference type="Proteomes" id="UP001500729"/>
    </source>
</evidence>
<dbReference type="InterPro" id="IPR016167">
    <property type="entry name" value="FAD-bd_PCMH_sub1"/>
</dbReference>
<evidence type="ECO:0000256" key="1">
    <source>
        <dbReference type="ARBA" id="ARBA00001974"/>
    </source>
</evidence>
<dbReference type="InterPro" id="IPR012951">
    <property type="entry name" value="BBE"/>
</dbReference>
<feature type="domain" description="FAD-binding PCMH-type" evidence="6">
    <location>
        <begin position="66"/>
        <end position="235"/>
    </location>
</feature>
<dbReference type="PANTHER" id="PTHR42973">
    <property type="entry name" value="BINDING OXIDOREDUCTASE, PUTATIVE (AFU_ORTHOLOGUE AFUA_1G17690)-RELATED"/>
    <property type="match status" value="1"/>
</dbReference>
<dbReference type="InterPro" id="IPR050416">
    <property type="entry name" value="FAD-linked_Oxidoreductase"/>
</dbReference>
<protein>
    <submittedName>
        <fullName evidence="7">FAD-binding oxidoreductase</fullName>
    </submittedName>
</protein>
<dbReference type="InterPro" id="IPR006094">
    <property type="entry name" value="Oxid_FAD_bind_N"/>
</dbReference>
<evidence type="ECO:0000313" key="7">
    <source>
        <dbReference type="EMBL" id="GAA0542859.1"/>
    </source>
</evidence>
<dbReference type="Gene3D" id="3.40.462.20">
    <property type="match status" value="1"/>
</dbReference>
<keyword evidence="4" id="KW-0274">FAD</keyword>
<gene>
    <name evidence="7" type="ORF">GCM10009533_47320</name>
</gene>
<keyword evidence="5" id="KW-0560">Oxidoreductase</keyword>
<dbReference type="PANTHER" id="PTHR42973:SF39">
    <property type="entry name" value="FAD-BINDING PCMH-TYPE DOMAIN-CONTAINING PROTEIN"/>
    <property type="match status" value="1"/>
</dbReference>
<evidence type="ECO:0000256" key="5">
    <source>
        <dbReference type="ARBA" id="ARBA00023002"/>
    </source>
</evidence>
<keyword evidence="8" id="KW-1185">Reference proteome</keyword>
<dbReference type="Gene3D" id="3.30.465.10">
    <property type="match status" value="1"/>
</dbReference>
<keyword evidence="3" id="KW-0285">Flavoprotein</keyword>
<organism evidence="7 8">
    <name type="scientific">Saccharopolyspora erythraea</name>
    <name type="common">Streptomyces erythraeus</name>
    <dbReference type="NCBI Taxonomy" id="1836"/>
    <lineage>
        <taxon>Bacteria</taxon>
        <taxon>Bacillati</taxon>
        <taxon>Actinomycetota</taxon>
        <taxon>Actinomycetes</taxon>
        <taxon>Pseudonocardiales</taxon>
        <taxon>Pseudonocardiaceae</taxon>
        <taxon>Saccharopolyspora</taxon>
    </lineage>
</organism>
<dbReference type="InterPro" id="IPR006311">
    <property type="entry name" value="TAT_signal"/>
</dbReference>
<evidence type="ECO:0000256" key="2">
    <source>
        <dbReference type="ARBA" id="ARBA00005466"/>
    </source>
</evidence>
<dbReference type="InterPro" id="IPR016166">
    <property type="entry name" value="FAD-bd_PCMH"/>
</dbReference>
<sequence>MSTRRSFLRAGMGAVTATGLLGAGGFAAAVGSPRGWRRLGEELTGRLVLPSDADYDLARQLASAQFDSIRPRAIAYCQTAEDVRTCVRFAQDHDIHATPRSGGHSFTGWSTTEGLVIDVSRLKQVRVEGDRVRLGAGGQADDVATALAPHGVSLPAGLCPTVSAGGFITGGGLGWQTRMFGPASDQVVSAEVVLADGRIVRCSDRENADLYWALRGGGGGNFGIVTEFEMAAGTVTRAATFSLSWPFDAAAEVISSWQRWIGAAPERLASGMGVLLRDAEPAAVPKVLVSGAFFGPRAELEELVGALVSEAGSQPLTRTVAEKTYHEALMALYGCAGKTVDQCDLVGHNPEATLPRENYVRHRSRMFNRPWPRSGVDDALAAFDADRRAGQYRWLGLLSLGGNANKPAENATAYVHRDAEFFSVYSLGLNAGHTGEEDRRAGELWVDGGFAAFDPHSNGRTYSNYPDTELPDWRTAYYGRNHPRLAAIKKKYDPHGFFRFPQAVA</sequence>
<evidence type="ECO:0000256" key="3">
    <source>
        <dbReference type="ARBA" id="ARBA00022630"/>
    </source>
</evidence>
<dbReference type="InterPro" id="IPR036318">
    <property type="entry name" value="FAD-bd_PCMH-like_sf"/>
</dbReference>